<dbReference type="Pfam" id="PF02541">
    <property type="entry name" value="Ppx-GppA"/>
    <property type="match status" value="1"/>
</dbReference>
<dbReference type="PANTHER" id="PTHR30005:SF0">
    <property type="entry name" value="RETROGRADE REGULATION PROTEIN 2"/>
    <property type="match status" value="1"/>
</dbReference>
<feature type="domain" description="Ppx/GppA phosphatase N-terminal" evidence="1">
    <location>
        <begin position="23"/>
        <end position="297"/>
    </location>
</feature>
<dbReference type="PANTHER" id="PTHR30005">
    <property type="entry name" value="EXOPOLYPHOSPHATASE"/>
    <property type="match status" value="1"/>
</dbReference>
<accession>A0A4Q0YHR6</accession>
<name>A0A4Q0YHR6_9BACT</name>
<gene>
    <name evidence="2" type="ORF">CRV08_01100</name>
</gene>
<dbReference type="Proteomes" id="UP000290172">
    <property type="component" value="Unassembled WGS sequence"/>
</dbReference>
<dbReference type="InterPro" id="IPR050273">
    <property type="entry name" value="GppA/Ppx_hydrolase"/>
</dbReference>
<evidence type="ECO:0000313" key="3">
    <source>
        <dbReference type="Proteomes" id="UP000290172"/>
    </source>
</evidence>
<sequence>MNKITTIDLGSNSFRVLIYDCTNHKILDEYNEVVGMADGLNDTGLISFEAQRRVVDAINKSIKKLKYEPSKAVCVTTAAMRMANNSKEVLDYFKKHCDVNFKIIDGQEEARLTLLAVQYALKRENINSSNFILLDIGGGSTEIIVNKGAEYFSKSFNFGIVTLTQKYFAKDELISQLELYKRDIKAFLDSLDIDLSSFTFVATAGTPTTIAAIKLGQDFFHYDKEKVNGSTVNLSDLEDCLNIFKNESKENIIKLVGKGRVEFIEVGVFIYKSIFEVLEKNESIVLDDGLREGVAIDFCIKSKLA</sequence>
<reference evidence="2 3" key="1">
    <citation type="submission" date="2017-10" db="EMBL/GenBank/DDBJ databases">
        <title>Genomics of the genus Arcobacter.</title>
        <authorList>
            <person name="Perez-Cataluna A."/>
            <person name="Figueras M.J."/>
        </authorList>
    </citation>
    <scope>NUCLEOTIDE SEQUENCE [LARGE SCALE GENOMIC DNA]</scope>
    <source>
        <strain evidence="2 3">CECT 8993</strain>
    </source>
</reference>
<proteinExistence type="predicted"/>
<dbReference type="InterPro" id="IPR043129">
    <property type="entry name" value="ATPase_NBD"/>
</dbReference>
<dbReference type="AlphaFoldDB" id="A0A4Q0YHR6"/>
<dbReference type="GO" id="GO:0016462">
    <property type="term" value="F:pyrophosphatase activity"/>
    <property type="evidence" value="ECO:0007669"/>
    <property type="project" value="TreeGrafter"/>
</dbReference>
<comment type="caution">
    <text evidence="2">The sequence shown here is derived from an EMBL/GenBank/DDBJ whole genome shotgun (WGS) entry which is preliminary data.</text>
</comment>
<evidence type="ECO:0000259" key="1">
    <source>
        <dbReference type="Pfam" id="PF02541"/>
    </source>
</evidence>
<dbReference type="Gene3D" id="3.30.420.150">
    <property type="entry name" value="Exopolyphosphatase. Domain 2"/>
    <property type="match status" value="1"/>
</dbReference>
<organism evidence="2 3">
    <name type="scientific">Halarcobacter ebronensis</name>
    <dbReference type="NCBI Taxonomy" id="1462615"/>
    <lineage>
        <taxon>Bacteria</taxon>
        <taxon>Pseudomonadati</taxon>
        <taxon>Campylobacterota</taxon>
        <taxon>Epsilonproteobacteria</taxon>
        <taxon>Campylobacterales</taxon>
        <taxon>Arcobacteraceae</taxon>
        <taxon>Halarcobacter</taxon>
    </lineage>
</organism>
<evidence type="ECO:0000313" key="2">
    <source>
        <dbReference type="EMBL" id="RXJ70192.1"/>
    </source>
</evidence>
<dbReference type="CDD" id="cd24054">
    <property type="entry name" value="ASKHA_NBD_AaPPX-GppA_MtPPX2-like"/>
    <property type="match status" value="1"/>
</dbReference>
<dbReference type="InterPro" id="IPR003695">
    <property type="entry name" value="Ppx_GppA_N"/>
</dbReference>
<dbReference type="Gene3D" id="3.30.420.40">
    <property type="match status" value="1"/>
</dbReference>
<dbReference type="RefSeq" id="WP_128978198.1">
    <property type="nucleotide sequence ID" value="NZ_PDKJ01000001.1"/>
</dbReference>
<dbReference type="EMBL" id="PDKJ01000001">
    <property type="protein sequence ID" value="RXJ70192.1"/>
    <property type="molecule type" value="Genomic_DNA"/>
</dbReference>
<dbReference type="SUPFAM" id="SSF53067">
    <property type="entry name" value="Actin-like ATPase domain"/>
    <property type="match status" value="2"/>
</dbReference>
<protein>
    <submittedName>
        <fullName evidence="2">Exopolyphosphatase</fullName>
    </submittedName>
</protein>